<organism evidence="1 2">
    <name type="scientific">Nocardia arthritidis</name>
    <dbReference type="NCBI Taxonomy" id="228602"/>
    <lineage>
        <taxon>Bacteria</taxon>
        <taxon>Bacillati</taxon>
        <taxon>Actinomycetota</taxon>
        <taxon>Actinomycetes</taxon>
        <taxon>Mycobacteriales</taxon>
        <taxon>Nocardiaceae</taxon>
        <taxon>Nocardia</taxon>
    </lineage>
</organism>
<dbReference type="KEGG" id="nah:F5544_43335"/>
<reference evidence="1 2" key="1">
    <citation type="journal article" date="2019" name="ACS Chem. Biol.">
        <title>Identification and Mobilization of a Cryptic Antibiotic Biosynthesis Gene Locus from a Human-Pathogenic Nocardia Isolate.</title>
        <authorList>
            <person name="Herisse M."/>
            <person name="Ishida K."/>
            <person name="Porter J.L."/>
            <person name="Howden B."/>
            <person name="Hertweck C."/>
            <person name="Stinear T.P."/>
            <person name="Pidot S.J."/>
        </authorList>
    </citation>
    <scope>NUCLEOTIDE SEQUENCE [LARGE SCALE GENOMIC DNA]</scope>
    <source>
        <strain evidence="1 2">AUSMDU00012717</strain>
    </source>
</reference>
<evidence type="ECO:0000313" key="2">
    <source>
        <dbReference type="Proteomes" id="UP000503540"/>
    </source>
</evidence>
<dbReference type="RefSeq" id="WP_167478540.1">
    <property type="nucleotide sequence ID" value="NZ_CP046172.1"/>
</dbReference>
<dbReference type="Proteomes" id="UP000503540">
    <property type="component" value="Chromosome"/>
</dbReference>
<keyword evidence="2" id="KW-1185">Reference proteome</keyword>
<proteinExistence type="predicted"/>
<dbReference type="AlphaFoldDB" id="A0A6G9YTE9"/>
<gene>
    <name evidence="1" type="ORF">F5544_43335</name>
</gene>
<protein>
    <submittedName>
        <fullName evidence="1">XRE family transcriptional regulator</fullName>
    </submittedName>
</protein>
<evidence type="ECO:0000313" key="1">
    <source>
        <dbReference type="EMBL" id="QIS16474.1"/>
    </source>
</evidence>
<dbReference type="EMBL" id="CP046172">
    <property type="protein sequence ID" value="QIS16474.1"/>
    <property type="molecule type" value="Genomic_DNA"/>
</dbReference>
<accession>A0A6G9YTE9</accession>
<sequence>MGRKPLLSFAEIEDLHNKGLTYTQIAKIKGVTKQAVSKVVRLHGGSQTPRQTVGQHFPWKEVPRHFRESSPYKRMRDHGEWMATGGKGMQGYKLDRLRWWHRYLRENNVVLEFDPEIPAIDGVSPGGGFAYRPRQEEDGDLLIRVNGYTQMSPESYTIWVLPDPGEGP</sequence>
<name>A0A6G9YTE9_9NOCA</name>